<evidence type="ECO:0000259" key="2">
    <source>
        <dbReference type="Pfam" id="PF01425"/>
    </source>
</evidence>
<dbReference type="SUPFAM" id="SSF75304">
    <property type="entry name" value="Amidase signature (AS) enzymes"/>
    <property type="match status" value="1"/>
</dbReference>
<dbReference type="Gene3D" id="3.90.1300.10">
    <property type="entry name" value="Amidase signature (AS) domain"/>
    <property type="match status" value="1"/>
</dbReference>
<evidence type="ECO:0000256" key="1">
    <source>
        <dbReference type="SAM" id="SignalP"/>
    </source>
</evidence>
<feature type="domain" description="Amidase" evidence="2">
    <location>
        <begin position="52"/>
        <end position="501"/>
    </location>
</feature>
<proteinExistence type="predicted"/>
<evidence type="ECO:0000313" key="4">
    <source>
        <dbReference type="Proteomes" id="UP001197093"/>
    </source>
</evidence>
<feature type="signal peptide" evidence="1">
    <location>
        <begin position="1"/>
        <end position="26"/>
    </location>
</feature>
<reference evidence="3" key="1">
    <citation type="submission" date="2023-02" db="EMBL/GenBank/DDBJ databases">
        <authorList>
            <person name="Palmer J.M."/>
        </authorList>
    </citation>
    <scope>NUCLEOTIDE SEQUENCE</scope>
    <source>
        <strain evidence="3">FW57</strain>
    </source>
</reference>
<feature type="chain" id="PRO_5041989358" description="Amidase domain-containing protein" evidence="1">
    <location>
        <begin position="27"/>
        <end position="537"/>
    </location>
</feature>
<sequence>MTPLRCIRRILLGLPLLCPITAWAFGEVFDVREATIASVHDALFTGKTRCRDIVSSFIARIEEFNPAINAVISLNPAALSDADNLDDRLMAGNTTGALFCVPVLLKDNFDAVGMSTTGGCKALAGNKPLEDAPTVKALKDAGAVILGKTNLHEMALEGLTVSSLGGQTLNPYDLTRTPGGSSGGSGAAIAANMAILATGTDTKNSLRSPASANALFSFRPTRGLISRAGVIPVSWTQDAVGAMARNPQDLAVALTVMASVGSDPRDNATALVHPEVRKIDYLASLRGGSLTGLRLGLLDGFFDHTVSDETTPVNDVMADMVAMLTAAGVDVVNITDPLYDSLAISELNVEGFEFREMLDAHLGATASVQDERPINFNDLYDSGQYLVIPAQHGLIRSASHLSTGDAAYAETLDGIRDLTRALEATFEGNGLDGIIYPEQKNLVVKVGSPSQSGRNGILAALTGFPVVCVPAGFSSPSADAPLGVPVGMEILGRPWSEDLLLNIARHIDELMHTVEPRVYDNVPSITPNVASIPDAYP</sequence>
<dbReference type="InterPro" id="IPR023631">
    <property type="entry name" value="Amidase_dom"/>
</dbReference>
<keyword evidence="4" id="KW-1185">Reference proteome</keyword>
<name>A0AAD4F6G5_9PEZI</name>
<dbReference type="Pfam" id="PF01425">
    <property type="entry name" value="Amidase"/>
    <property type="match status" value="1"/>
</dbReference>
<organism evidence="3 4">
    <name type="scientific">Staphylotrichum longicolle</name>
    <dbReference type="NCBI Taxonomy" id="669026"/>
    <lineage>
        <taxon>Eukaryota</taxon>
        <taxon>Fungi</taxon>
        <taxon>Dikarya</taxon>
        <taxon>Ascomycota</taxon>
        <taxon>Pezizomycotina</taxon>
        <taxon>Sordariomycetes</taxon>
        <taxon>Sordariomycetidae</taxon>
        <taxon>Sordariales</taxon>
        <taxon>Chaetomiaceae</taxon>
        <taxon>Staphylotrichum</taxon>
    </lineage>
</organism>
<protein>
    <recommendedName>
        <fullName evidence="2">Amidase domain-containing protein</fullName>
    </recommendedName>
</protein>
<evidence type="ECO:0000313" key="3">
    <source>
        <dbReference type="EMBL" id="KAG7291623.1"/>
    </source>
</evidence>
<dbReference type="InterPro" id="IPR036928">
    <property type="entry name" value="AS_sf"/>
</dbReference>
<gene>
    <name evidence="3" type="ORF">NEMBOFW57_001642</name>
</gene>
<dbReference type="Proteomes" id="UP001197093">
    <property type="component" value="Unassembled WGS sequence"/>
</dbReference>
<keyword evidence="1" id="KW-0732">Signal</keyword>
<dbReference type="PANTHER" id="PTHR42678:SF5">
    <property type="entry name" value="GLUTAMYL-TRNA(GLN) AMIDOTRANSFERASE SUBUNIT A"/>
    <property type="match status" value="1"/>
</dbReference>
<comment type="caution">
    <text evidence="3">The sequence shown here is derived from an EMBL/GenBank/DDBJ whole genome shotgun (WGS) entry which is preliminary data.</text>
</comment>
<dbReference type="AlphaFoldDB" id="A0AAD4F6G5"/>
<dbReference type="PANTHER" id="PTHR42678">
    <property type="entry name" value="AMIDASE"/>
    <property type="match status" value="1"/>
</dbReference>
<dbReference type="EMBL" id="JAHCVI010000001">
    <property type="protein sequence ID" value="KAG7291623.1"/>
    <property type="molecule type" value="Genomic_DNA"/>
</dbReference>
<accession>A0AAD4F6G5</accession>